<dbReference type="RefSeq" id="WP_119704149.1">
    <property type="nucleotide sequence ID" value="NZ_JBHSOI010000001.1"/>
</dbReference>
<protein>
    <recommendedName>
        <fullName evidence="6">FMN dependent NADH:quinone oxidoreductase</fullName>
        <ecNumber evidence="6">1.6.5.-</ecNumber>
    </recommendedName>
    <alternativeName>
        <fullName evidence="6">Azo-dye reductase</fullName>
    </alternativeName>
    <alternativeName>
        <fullName evidence="6">FMN-dependent NADH-azo compound oxidoreductase</fullName>
    </alternativeName>
    <alternativeName>
        <fullName evidence="6">FMN-dependent NADH-azoreductase</fullName>
        <ecNumber evidence="6">1.7.1.17</ecNumber>
    </alternativeName>
</protein>
<dbReference type="HAMAP" id="MF_01216">
    <property type="entry name" value="Azoreductase_type1"/>
    <property type="match status" value="1"/>
</dbReference>
<evidence type="ECO:0000259" key="7">
    <source>
        <dbReference type="Pfam" id="PF02525"/>
    </source>
</evidence>
<comment type="cofactor">
    <cofactor evidence="6">
        <name>FMN</name>
        <dbReference type="ChEBI" id="CHEBI:58210"/>
    </cofactor>
    <text evidence="6">Binds 1 FMN per subunit.</text>
</comment>
<dbReference type="AlphaFoldDB" id="A0A371PF57"/>
<keyword evidence="1 6" id="KW-0285">Flavoprotein</keyword>
<comment type="subunit">
    <text evidence="6">Homodimer.</text>
</comment>
<name>A0A371PF57_9ACTN</name>
<comment type="similarity">
    <text evidence="6">Belongs to the azoreductase type 1 family.</text>
</comment>
<evidence type="ECO:0000256" key="2">
    <source>
        <dbReference type="ARBA" id="ARBA00022643"/>
    </source>
</evidence>
<dbReference type="EMBL" id="QUBR01000001">
    <property type="protein sequence ID" value="REK74040.1"/>
    <property type="molecule type" value="Genomic_DNA"/>
</dbReference>
<evidence type="ECO:0000313" key="9">
    <source>
        <dbReference type="Proteomes" id="UP000265581"/>
    </source>
</evidence>
<dbReference type="Pfam" id="PF02525">
    <property type="entry name" value="Flavodoxin_2"/>
    <property type="match status" value="1"/>
</dbReference>
<dbReference type="Proteomes" id="UP000265581">
    <property type="component" value="Unassembled WGS sequence"/>
</dbReference>
<evidence type="ECO:0000256" key="6">
    <source>
        <dbReference type="HAMAP-Rule" id="MF_01216"/>
    </source>
</evidence>
<dbReference type="OrthoDB" id="9805013at2"/>
<dbReference type="Gene3D" id="3.40.50.360">
    <property type="match status" value="1"/>
</dbReference>
<dbReference type="GO" id="GO:0010181">
    <property type="term" value="F:FMN binding"/>
    <property type="evidence" value="ECO:0007669"/>
    <property type="project" value="UniProtKB-UniRule"/>
</dbReference>
<comment type="caution">
    <text evidence="8">The sequence shown here is derived from an EMBL/GenBank/DDBJ whole genome shotgun (WGS) entry which is preliminary data.</text>
</comment>
<dbReference type="InterPro" id="IPR003680">
    <property type="entry name" value="Flavodoxin_fold"/>
</dbReference>
<evidence type="ECO:0000256" key="1">
    <source>
        <dbReference type="ARBA" id="ARBA00022630"/>
    </source>
</evidence>
<comment type="catalytic activity">
    <reaction evidence="5">
        <text>N,N-dimethyl-1,4-phenylenediamine + anthranilate + 2 NAD(+) = 2-(4-dimethylaminophenyl)diazenylbenzoate + 2 NADH + 2 H(+)</text>
        <dbReference type="Rhea" id="RHEA:55872"/>
        <dbReference type="ChEBI" id="CHEBI:15378"/>
        <dbReference type="ChEBI" id="CHEBI:15783"/>
        <dbReference type="ChEBI" id="CHEBI:16567"/>
        <dbReference type="ChEBI" id="CHEBI:57540"/>
        <dbReference type="ChEBI" id="CHEBI:57945"/>
        <dbReference type="ChEBI" id="CHEBI:71579"/>
        <dbReference type="EC" id="1.7.1.17"/>
    </reaction>
    <physiologicalReaction direction="right-to-left" evidence="5">
        <dbReference type="Rhea" id="RHEA:55874"/>
    </physiologicalReaction>
</comment>
<evidence type="ECO:0000256" key="3">
    <source>
        <dbReference type="ARBA" id="ARBA00023002"/>
    </source>
</evidence>
<dbReference type="SUPFAM" id="SSF52218">
    <property type="entry name" value="Flavoproteins"/>
    <property type="match status" value="1"/>
</dbReference>
<keyword evidence="3 6" id="KW-0560">Oxidoreductase</keyword>
<feature type="domain" description="Flavodoxin-like fold" evidence="7">
    <location>
        <begin position="3"/>
        <end position="167"/>
    </location>
</feature>
<dbReference type="EC" id="1.6.5.-" evidence="6"/>
<dbReference type="PANTHER" id="PTHR43741">
    <property type="entry name" value="FMN-DEPENDENT NADH-AZOREDUCTASE 1"/>
    <property type="match status" value="1"/>
</dbReference>
<dbReference type="InterPro" id="IPR029039">
    <property type="entry name" value="Flavoprotein-like_sf"/>
</dbReference>
<evidence type="ECO:0000256" key="4">
    <source>
        <dbReference type="ARBA" id="ARBA00023027"/>
    </source>
</evidence>
<evidence type="ECO:0000256" key="5">
    <source>
        <dbReference type="ARBA" id="ARBA00048542"/>
    </source>
</evidence>
<proteinExistence type="inferred from homology"/>
<feature type="binding site" evidence="6">
    <location>
        <position position="10"/>
    </location>
    <ligand>
        <name>FMN</name>
        <dbReference type="ChEBI" id="CHEBI:58210"/>
    </ligand>
</feature>
<dbReference type="PANTHER" id="PTHR43741:SF4">
    <property type="entry name" value="FMN-DEPENDENT NADH:QUINONE OXIDOREDUCTASE"/>
    <property type="match status" value="1"/>
</dbReference>
<feature type="binding site" evidence="6">
    <location>
        <begin position="16"/>
        <end position="18"/>
    </location>
    <ligand>
        <name>FMN</name>
        <dbReference type="ChEBI" id="CHEBI:58210"/>
    </ligand>
</feature>
<comment type="function">
    <text evidence="6">Quinone reductase that provides resistance to thiol-specific stress caused by electrophilic quinones.</text>
</comment>
<dbReference type="GO" id="GO:0009055">
    <property type="term" value="F:electron transfer activity"/>
    <property type="evidence" value="ECO:0007669"/>
    <property type="project" value="UniProtKB-UniRule"/>
</dbReference>
<evidence type="ECO:0000313" key="8">
    <source>
        <dbReference type="EMBL" id="REK74040.1"/>
    </source>
</evidence>
<keyword evidence="4 6" id="KW-0520">NAD</keyword>
<sequence length="219" mass="23202">MTTIFRLDSSIRTEGSVSRAVADTLEQAIVEAEGADTTVVRRDLASDPIASDVWATAAFAGFVPEADWTDDQRAARAVAAELADEVVAADVIIVGAPLYNFGVPAHLKTWIDTLTTDPRFAPGTQTVAGKPAFLVVARGGGYGEGTPRAGWDHATDYLRRILVDVFGLDLDVIETELTLAEVTPQMADLVDLARAQLAEAHDTARAGGRSVTLKLRAAA</sequence>
<dbReference type="InterPro" id="IPR050104">
    <property type="entry name" value="FMN-dep_NADH:Q_OxRdtase_AzoR1"/>
</dbReference>
<comment type="catalytic activity">
    <reaction evidence="6">
        <text>2 a quinone + NADH + H(+) = 2 a 1,4-benzosemiquinone + NAD(+)</text>
        <dbReference type="Rhea" id="RHEA:65952"/>
        <dbReference type="ChEBI" id="CHEBI:15378"/>
        <dbReference type="ChEBI" id="CHEBI:57540"/>
        <dbReference type="ChEBI" id="CHEBI:57945"/>
        <dbReference type="ChEBI" id="CHEBI:132124"/>
        <dbReference type="ChEBI" id="CHEBI:134225"/>
    </reaction>
</comment>
<reference evidence="8 9" key="1">
    <citation type="submission" date="2018-08" db="EMBL/GenBank/DDBJ databases">
        <title>Aeromicrobium sp. M2KJ-4, whole genome shotgun sequence.</title>
        <authorList>
            <person name="Tuo L."/>
        </authorList>
    </citation>
    <scope>NUCLEOTIDE SEQUENCE [LARGE SCALE GENOMIC DNA]</scope>
    <source>
        <strain evidence="8 9">M2KJ-4</strain>
    </source>
</reference>
<dbReference type="InterPro" id="IPR023048">
    <property type="entry name" value="NADH:quinone_OxRdtase_FMN_depd"/>
</dbReference>
<accession>A0A371PF57</accession>
<dbReference type="GO" id="GO:0016652">
    <property type="term" value="F:oxidoreductase activity, acting on NAD(P)H as acceptor"/>
    <property type="evidence" value="ECO:0007669"/>
    <property type="project" value="UniProtKB-UniRule"/>
</dbReference>
<gene>
    <name evidence="6" type="primary">azoR</name>
    <name evidence="8" type="ORF">DX116_05940</name>
</gene>
<organism evidence="8 9">
    <name type="scientific">Aeromicrobium endophyticum</name>
    <dbReference type="NCBI Taxonomy" id="2292704"/>
    <lineage>
        <taxon>Bacteria</taxon>
        <taxon>Bacillati</taxon>
        <taxon>Actinomycetota</taxon>
        <taxon>Actinomycetes</taxon>
        <taxon>Propionibacteriales</taxon>
        <taxon>Nocardioidaceae</taxon>
        <taxon>Aeromicrobium</taxon>
    </lineage>
</organism>
<dbReference type="EC" id="1.7.1.17" evidence="6"/>
<keyword evidence="2 6" id="KW-0288">FMN</keyword>
<comment type="caution">
    <text evidence="6">Lacks conserved residue(s) required for the propagation of feature annotation.</text>
</comment>
<keyword evidence="9" id="KW-1185">Reference proteome</keyword>
<dbReference type="GO" id="GO:0016655">
    <property type="term" value="F:oxidoreductase activity, acting on NAD(P)H, quinone or similar compound as acceptor"/>
    <property type="evidence" value="ECO:0007669"/>
    <property type="project" value="InterPro"/>
</dbReference>
<comment type="function">
    <text evidence="6">Also exhibits azoreductase activity. Catalyzes the reductive cleavage of the azo bond in aromatic azo compounds to the corresponding amines.</text>
</comment>